<organism evidence="5 6">
    <name type="scientific">Colletotrichum musicola</name>
    <dbReference type="NCBI Taxonomy" id="2175873"/>
    <lineage>
        <taxon>Eukaryota</taxon>
        <taxon>Fungi</taxon>
        <taxon>Dikarya</taxon>
        <taxon>Ascomycota</taxon>
        <taxon>Pezizomycotina</taxon>
        <taxon>Sordariomycetes</taxon>
        <taxon>Hypocreomycetidae</taxon>
        <taxon>Glomerellales</taxon>
        <taxon>Glomerellaceae</taxon>
        <taxon>Colletotrichum</taxon>
        <taxon>Colletotrichum orchidearum species complex</taxon>
    </lineage>
</organism>
<sequence>MLPIVSGIKSLRETCKNAKAAPAELNRLLGELNIMVFLMKEASSESPSEDYVFQHSYQSCERVIKALQELVQIIETQSESAGKTKRPKFWAFKDWKRDTEALKQDIQDAKFNLILYVQLHTSRISAQVSLGRPLSPPQAPVPICAADTTSGHVMSAASPVPDSSHQTQVIADSSSLFRHARFQNLGNCLSRACSCRCHRMVGAAGRFWSFEYTPWRSQTCDKSTCDTIRSGGGFQISLSRLGFQVLLNLQLHILTTSGTRSLRPCLRIESTVPYTSTGFEIIWKCQNGLLSFPEAERMFLDLHRTDGNLKNHVNPGGESYIEELLRCPFNPGSRSMQFQLLELFIVKLQMTRGTEHPRFLTKCAKWIGEGPHLHLLHELLNLGFDAADLDAQDWPQPCDPNWISEKLTPDPFFIEYISLLCKDNQGFAGMTPLHEAIIFGSADAVKRWIDRSDPDLRNFLGQTPLHFAVYKPQYLRDLIQSGHDLDAVDNYGITPLMYAAATNHEDSVAILVNAGADLVIEGGRFRRTFIQFAAARGNWKLVLNFLSQIEDSGEECAAKEWSQLATCLFQVPDPDYLGRSGVSLHQFLVKCGSVNFTYNDLGGETRNDCLMHSARSVSDFKALIDNGFVLLNHTNSAGQHPLMAAAGRGEPALVSALLDAGSEINLEDMKHRTSLSHAVRNLDKGCCWSKTDTVEILLANGADVLSRDECRCPCSPSGCLTEAPPSCFSYVPQPKPYFSMWEFEWLNLLLEHRGVDVAKEVLLSSIRKAKHSEMGMTHVCCQSNDDSLLMRCLTTKISDADIDEIIDEESEFADILETEMSHYREKQYDVLLLERISLMKASLQRNGEELEDRRSKRKKQSAAERKVLQYASTSTFPNWLTK</sequence>
<evidence type="ECO:0000256" key="2">
    <source>
        <dbReference type="ARBA" id="ARBA00023043"/>
    </source>
</evidence>
<gene>
    <name evidence="5" type="ORF">CMUS01_11527</name>
</gene>
<keyword evidence="6" id="KW-1185">Reference proteome</keyword>
<name>A0A8H6N5R2_9PEZI</name>
<dbReference type="InterPro" id="IPR050776">
    <property type="entry name" value="Ank_Repeat/CDKN_Inhibitor"/>
</dbReference>
<keyword evidence="2 3" id="KW-0040">ANK repeat</keyword>
<evidence type="ECO:0000256" key="1">
    <source>
        <dbReference type="ARBA" id="ARBA00022737"/>
    </source>
</evidence>
<protein>
    <recommendedName>
        <fullName evidence="7">Ankyrin repeat protein</fullName>
    </recommendedName>
</protein>
<feature type="repeat" description="ANK" evidence="3">
    <location>
        <begin position="491"/>
        <end position="523"/>
    </location>
</feature>
<dbReference type="InterPro" id="IPR036770">
    <property type="entry name" value="Ankyrin_rpt-contain_sf"/>
</dbReference>
<comment type="caution">
    <text evidence="5">The sequence shown here is derived from an EMBL/GenBank/DDBJ whole genome shotgun (WGS) entry which is preliminary data.</text>
</comment>
<dbReference type="Proteomes" id="UP000639643">
    <property type="component" value="Unassembled WGS sequence"/>
</dbReference>
<accession>A0A8H6N5R2</accession>
<reference evidence="5" key="1">
    <citation type="journal article" date="2020" name="Phytopathology">
        <title>Genome Sequence Resources of Colletotrichum truncatum, C. plurivorum, C. musicola, and C. sojae: Four Species Pathogenic to Soybean (Glycine max).</title>
        <authorList>
            <person name="Rogerio F."/>
            <person name="Boufleur T.R."/>
            <person name="Ciampi-Guillardi M."/>
            <person name="Sukno S.A."/>
            <person name="Thon M.R."/>
            <person name="Massola Junior N.S."/>
            <person name="Baroncelli R."/>
        </authorList>
    </citation>
    <scope>NUCLEOTIDE SEQUENCE</scope>
    <source>
        <strain evidence="5">LFN0074</strain>
    </source>
</reference>
<dbReference type="PANTHER" id="PTHR24201:SF15">
    <property type="entry name" value="ANKYRIN REPEAT DOMAIN-CONTAINING PROTEIN 66"/>
    <property type="match status" value="1"/>
</dbReference>
<evidence type="ECO:0000256" key="3">
    <source>
        <dbReference type="PROSITE-ProRule" id="PRU00023"/>
    </source>
</evidence>
<dbReference type="Gene3D" id="1.25.40.20">
    <property type="entry name" value="Ankyrin repeat-containing domain"/>
    <property type="match status" value="2"/>
</dbReference>
<dbReference type="PROSITE" id="PS50088">
    <property type="entry name" value="ANK_REPEAT"/>
    <property type="match status" value="2"/>
</dbReference>
<feature type="coiled-coil region" evidence="4">
    <location>
        <begin position="833"/>
        <end position="860"/>
    </location>
</feature>
<dbReference type="Pfam" id="PF12796">
    <property type="entry name" value="Ank_2"/>
    <property type="match status" value="2"/>
</dbReference>
<dbReference type="OrthoDB" id="3200163at2759"/>
<keyword evidence="4" id="KW-0175">Coiled coil</keyword>
<dbReference type="InterPro" id="IPR002110">
    <property type="entry name" value="Ankyrin_rpt"/>
</dbReference>
<evidence type="ECO:0000313" key="5">
    <source>
        <dbReference type="EMBL" id="KAF6820638.1"/>
    </source>
</evidence>
<dbReference type="AlphaFoldDB" id="A0A8H6N5R2"/>
<dbReference type="SUPFAM" id="SSF48403">
    <property type="entry name" value="Ankyrin repeat"/>
    <property type="match status" value="1"/>
</dbReference>
<evidence type="ECO:0008006" key="7">
    <source>
        <dbReference type="Google" id="ProtNLM"/>
    </source>
</evidence>
<dbReference type="SMART" id="SM00248">
    <property type="entry name" value="ANK"/>
    <property type="match status" value="5"/>
</dbReference>
<feature type="repeat" description="ANK" evidence="3">
    <location>
        <begin position="637"/>
        <end position="669"/>
    </location>
</feature>
<dbReference type="PROSITE" id="PS50297">
    <property type="entry name" value="ANK_REP_REGION"/>
    <property type="match status" value="2"/>
</dbReference>
<keyword evidence="1" id="KW-0677">Repeat</keyword>
<dbReference type="PANTHER" id="PTHR24201">
    <property type="entry name" value="ANK_REP_REGION DOMAIN-CONTAINING PROTEIN"/>
    <property type="match status" value="1"/>
</dbReference>
<dbReference type="EMBL" id="WIGM01000591">
    <property type="protein sequence ID" value="KAF6820638.1"/>
    <property type="molecule type" value="Genomic_DNA"/>
</dbReference>
<evidence type="ECO:0000256" key="4">
    <source>
        <dbReference type="SAM" id="Coils"/>
    </source>
</evidence>
<evidence type="ECO:0000313" key="6">
    <source>
        <dbReference type="Proteomes" id="UP000639643"/>
    </source>
</evidence>
<proteinExistence type="predicted"/>